<dbReference type="RefSeq" id="XP_011321226.1">
    <property type="nucleotide sequence ID" value="XM_011322924.1"/>
</dbReference>
<keyword evidence="4" id="KW-1185">Reference proteome</keyword>
<proteinExistence type="predicted"/>
<dbReference type="Proteomes" id="UP000070720">
    <property type="component" value="Chromosome 2"/>
</dbReference>
<evidence type="ECO:0000313" key="2">
    <source>
        <dbReference type="EMBL" id="CEF79375.1"/>
    </source>
</evidence>
<organism evidence="2 4">
    <name type="scientific">Gibberella zeae (strain ATCC MYA-4620 / CBS 123657 / FGSC 9075 / NRRL 31084 / PH-1)</name>
    <name type="common">Wheat head blight fungus</name>
    <name type="synonym">Fusarium graminearum</name>
    <dbReference type="NCBI Taxonomy" id="229533"/>
    <lineage>
        <taxon>Eukaryota</taxon>
        <taxon>Fungi</taxon>
        <taxon>Dikarya</taxon>
        <taxon>Ascomycota</taxon>
        <taxon>Pezizomycotina</taxon>
        <taxon>Sordariomycetes</taxon>
        <taxon>Hypocreomycetidae</taxon>
        <taxon>Hypocreales</taxon>
        <taxon>Nectriaceae</taxon>
        <taxon>Fusarium</taxon>
    </lineage>
</organism>
<dbReference type="EnsemblFungi" id="CEF79375">
    <property type="protein sequence ID" value="CEF79375"/>
    <property type="gene ID" value="FGRRES_12265"/>
</dbReference>
<dbReference type="EMBL" id="HG970333">
    <property type="protein sequence ID" value="CEF79375.1"/>
    <property type="molecule type" value="Genomic_DNA"/>
</dbReference>
<protein>
    <submittedName>
        <fullName evidence="2">Chromosome 2, complete genome</fullName>
    </submittedName>
</protein>
<feature type="compositionally biased region" description="Basic and acidic residues" evidence="1">
    <location>
        <begin position="84"/>
        <end position="99"/>
    </location>
</feature>
<reference evidence="3 4" key="1">
    <citation type="journal article" date="2007" name="Science">
        <title>The Fusarium graminearum genome reveals a link between localized polymorphism and pathogen specialization.</title>
        <authorList>
            <person name="Cuomo C.A."/>
            <person name="Gueldener U."/>
            <person name="Xu J.-R."/>
            <person name="Trail F."/>
            <person name="Turgeon B.G."/>
            <person name="Di Pietro A."/>
            <person name="Walton J.D."/>
            <person name="Ma L.-J."/>
            <person name="Baker S.E."/>
            <person name="Rep M."/>
            <person name="Adam G."/>
            <person name="Antoniw J."/>
            <person name="Baldwin T."/>
            <person name="Calvo S.E."/>
            <person name="Chang Y.-L."/>
            <person name="DeCaprio D."/>
            <person name="Gale L.R."/>
            <person name="Gnerre S."/>
            <person name="Goswami R.S."/>
            <person name="Hammond-Kosack K."/>
            <person name="Harris L.J."/>
            <person name="Hilburn K."/>
            <person name="Kennell J.C."/>
            <person name="Kroken S."/>
            <person name="Magnuson J.K."/>
            <person name="Mannhaupt G."/>
            <person name="Mauceli E.W."/>
            <person name="Mewes H.-W."/>
            <person name="Mitterbauer R."/>
            <person name="Muehlbauer G."/>
            <person name="Muensterkoetter M."/>
            <person name="Nelson D."/>
            <person name="O'Donnell K."/>
            <person name="Ouellet T."/>
            <person name="Qi W."/>
            <person name="Quesneville H."/>
            <person name="Roncero M.I.G."/>
            <person name="Seong K.-Y."/>
            <person name="Tetko I.V."/>
            <person name="Urban M."/>
            <person name="Waalwijk C."/>
            <person name="Ward T.J."/>
            <person name="Yao J."/>
            <person name="Birren B.W."/>
            <person name="Kistler H.C."/>
        </authorList>
    </citation>
    <scope>NUCLEOTIDE SEQUENCE [LARGE SCALE GENOMIC DNA]</scope>
    <source>
        <strain evidence="4">ATCC MYA-4620 / CBS 123657 / FGSC 9075 / NRRL 31084 / PH-1</strain>
        <strain evidence="3">PH-1 / ATCC MYA-4620 / FGSC 9075 / NRRL 31084</strain>
    </source>
</reference>
<dbReference type="InParanoid" id="I1S5Z4"/>
<evidence type="ECO:0000256" key="1">
    <source>
        <dbReference type="SAM" id="MobiDB-lite"/>
    </source>
</evidence>
<reference evidence="2 4" key="3">
    <citation type="journal article" date="2015" name="BMC Genomics">
        <title>The completed genome sequence of the pathogenic ascomycete fungus Fusarium graminearum.</title>
        <authorList>
            <person name="King R."/>
            <person name="Urban M."/>
            <person name="Hammond-Kosack M.C."/>
            <person name="Hassani-Pak K."/>
            <person name="Hammond-Kosack K.E."/>
        </authorList>
    </citation>
    <scope>NUCLEOTIDE SEQUENCE [LARGE SCALE GENOMIC DNA]</scope>
    <source>
        <strain evidence="4">ATCC MYA-4620 / CBS 123657 / FGSC 9075 / NRRL 31084 / PH-1</strain>
        <strain evidence="2">PH-1</strain>
    </source>
</reference>
<reference evidence="3 4" key="2">
    <citation type="journal article" date="2010" name="Nature">
        <title>Comparative genomics reveals mobile pathogenicity chromosomes in Fusarium.</title>
        <authorList>
            <person name="Ma L.J."/>
            <person name="van der Does H.C."/>
            <person name="Borkovich K.A."/>
            <person name="Coleman J.J."/>
            <person name="Daboussi M.J."/>
            <person name="Di Pietro A."/>
            <person name="Dufresne M."/>
            <person name="Freitag M."/>
            <person name="Grabherr M."/>
            <person name="Henrissat B."/>
            <person name="Houterman P.M."/>
            <person name="Kang S."/>
            <person name="Shim W.B."/>
            <person name="Woloshuk C."/>
            <person name="Xie X."/>
            <person name="Xu J.R."/>
            <person name="Antoniw J."/>
            <person name="Baker S.E."/>
            <person name="Bluhm B.H."/>
            <person name="Breakspear A."/>
            <person name="Brown D.W."/>
            <person name="Butchko R.A."/>
            <person name="Chapman S."/>
            <person name="Coulson R."/>
            <person name="Coutinho P.M."/>
            <person name="Danchin E.G."/>
            <person name="Diener A."/>
            <person name="Gale L.R."/>
            <person name="Gardiner D.M."/>
            <person name="Goff S."/>
            <person name="Hammond-Kosack K.E."/>
            <person name="Hilburn K."/>
            <person name="Hua-Van A."/>
            <person name="Jonkers W."/>
            <person name="Kazan K."/>
            <person name="Kodira C.D."/>
            <person name="Koehrsen M."/>
            <person name="Kumar L."/>
            <person name="Lee Y.H."/>
            <person name="Li L."/>
            <person name="Manners J.M."/>
            <person name="Miranda-Saavedra D."/>
            <person name="Mukherjee M."/>
            <person name="Park G."/>
            <person name="Park J."/>
            <person name="Park S.Y."/>
            <person name="Proctor R.H."/>
            <person name="Regev A."/>
            <person name="Ruiz-Roldan M.C."/>
            <person name="Sain D."/>
            <person name="Sakthikumar S."/>
            <person name="Sykes S."/>
            <person name="Schwartz D.C."/>
            <person name="Turgeon B.G."/>
            <person name="Wapinski I."/>
            <person name="Yoder O."/>
            <person name="Young S."/>
            <person name="Zeng Q."/>
            <person name="Zhou S."/>
            <person name="Galagan J."/>
            <person name="Cuomo C.A."/>
            <person name="Kistler H.C."/>
            <person name="Rep M."/>
        </authorList>
    </citation>
    <scope>GENOME REANNOTATION</scope>
    <source>
        <strain evidence="4">ATCC MYA-4620 / CBS 123657 / FGSC 9075 / NRRL 31084 / PH-1</strain>
        <strain evidence="3">PH-1 / ATCC MYA-4620 / FGSC 9075 / NRRL 31084</strain>
    </source>
</reference>
<feature type="region of interest" description="Disordered" evidence="1">
    <location>
        <begin position="69"/>
        <end position="99"/>
    </location>
</feature>
<dbReference type="AlphaFoldDB" id="I1S5Z4"/>
<accession>I1S5Z4</accession>
<name>I1S5Z4_GIBZE</name>
<gene>
    <name evidence="2" type="ORF">FGRAMPH1_01T15149</name>
</gene>
<dbReference type="VEuPathDB" id="FungiDB:FGRAMPH1_01G15149"/>
<dbReference type="KEGG" id="fgr:FGSG_12265"/>
<accession>A0A098DLM0</accession>
<dbReference type="HOGENOM" id="CLU_2320607_0_0_1"/>
<sequence length="99" mass="11359">MDTEAVELGKDFQHHRIAPDTQGMIDFNAFEFLLRLHPSADILYVHRPNSCNPNYDHCKTNGELSNISPITTSLSRHNKTRLSKSKDNIPSIRDREARI</sequence>
<evidence type="ECO:0000313" key="3">
    <source>
        <dbReference type="EnsemblFungi" id="CEF79375"/>
    </source>
</evidence>
<reference evidence="3" key="4">
    <citation type="submission" date="2017-01" db="UniProtKB">
        <authorList>
            <consortium name="EnsemblFungi"/>
        </authorList>
    </citation>
    <scope>IDENTIFICATION</scope>
    <source>
        <strain evidence="3">PH-1 / ATCC MYA-4620 / FGSC 9075 / NRRL 31084</strain>
    </source>
</reference>
<evidence type="ECO:0000313" key="4">
    <source>
        <dbReference type="Proteomes" id="UP000070720"/>
    </source>
</evidence>